<dbReference type="HOGENOM" id="CLU_1840758_0_0_6"/>
<dbReference type="STRING" id="243159.AFE_1111"/>
<evidence type="ECO:0000313" key="1">
    <source>
        <dbReference type="EMBL" id="ACK79026.1"/>
    </source>
</evidence>
<organism evidence="1 2">
    <name type="scientific">Acidithiobacillus ferrooxidans (strain ATCC 23270 / DSM 14882 / CIP 104768 / NCIMB 8455)</name>
    <name type="common">Ferrobacillus ferrooxidans (strain ATCC 23270)</name>
    <dbReference type="NCBI Taxonomy" id="243159"/>
    <lineage>
        <taxon>Bacteria</taxon>
        <taxon>Pseudomonadati</taxon>
        <taxon>Pseudomonadota</taxon>
        <taxon>Acidithiobacillia</taxon>
        <taxon>Acidithiobacillales</taxon>
        <taxon>Acidithiobacillaceae</taxon>
        <taxon>Acidithiobacillus</taxon>
    </lineage>
</organism>
<protein>
    <submittedName>
        <fullName evidence="1">Uncharacterized protein</fullName>
    </submittedName>
</protein>
<dbReference type="AlphaFoldDB" id="B7J859"/>
<name>B7J859_ACIF2</name>
<evidence type="ECO:0000313" key="2">
    <source>
        <dbReference type="Proteomes" id="UP000001362"/>
    </source>
</evidence>
<dbReference type="EMBL" id="CP001219">
    <property type="protein sequence ID" value="ACK79026.1"/>
    <property type="molecule type" value="Genomic_DNA"/>
</dbReference>
<gene>
    <name evidence="1" type="ordered locus">AFE_1111</name>
</gene>
<dbReference type="PaxDb" id="243159-AFE_1111"/>
<reference evidence="1 2" key="1">
    <citation type="journal article" date="2008" name="BMC Genomics">
        <title>Acidithiobacillus ferrooxidans metabolism: from genome sequence to industrial applications.</title>
        <authorList>
            <person name="Valdes J."/>
            <person name="Pedroso I."/>
            <person name="Quatrini R."/>
            <person name="Dodson R.J."/>
            <person name="Tettelin H."/>
            <person name="Blake R.II."/>
            <person name="Eisen J.A."/>
            <person name="Holmes D.S."/>
        </authorList>
    </citation>
    <scope>NUCLEOTIDE SEQUENCE [LARGE SCALE GENOMIC DNA]</scope>
    <source>
        <strain evidence="2">ATCC 23270 / DSM 14882 / CIP 104768 / NCIMB 8455</strain>
    </source>
</reference>
<keyword evidence="2" id="KW-1185">Reference proteome</keyword>
<dbReference type="Proteomes" id="UP000001362">
    <property type="component" value="Chromosome"/>
</dbReference>
<proteinExistence type="predicted"/>
<dbReference type="KEGG" id="afr:AFE_1111"/>
<sequence length="139" mass="14485">MPAPKSPACGKPQAALLMCALKGGNPGYESAWRVTLESGWNHQKLARPQSAISSPPILFHPLGWRESQCPLERGDGGMGFGGCNTEKTSQLAVEIARLMREGAAGKEKARALLQAAMSAPAPGTLNGGNLAHRGAKRAG</sequence>
<accession>B7J859</accession>